<proteinExistence type="inferred from homology"/>
<keyword evidence="4" id="KW-0966">Cell projection</keyword>
<dbReference type="Gene3D" id="2.30.290.10">
    <property type="entry name" value="BH3618-like"/>
    <property type="match status" value="1"/>
</dbReference>
<dbReference type="GO" id="GO:0044780">
    <property type="term" value="P:bacterial-type flagellum assembly"/>
    <property type="evidence" value="ECO:0007669"/>
    <property type="project" value="InterPro"/>
</dbReference>
<dbReference type="Pfam" id="PF02623">
    <property type="entry name" value="FliW"/>
    <property type="match status" value="1"/>
</dbReference>
<keyword evidence="4" id="KW-0969">Cilium</keyword>
<dbReference type="EMBL" id="VSSQ01000576">
    <property type="protein sequence ID" value="MPL97843.1"/>
    <property type="molecule type" value="Genomic_DNA"/>
</dbReference>
<keyword evidence="4" id="KW-0282">Flagellum</keyword>
<dbReference type="SUPFAM" id="SSF141457">
    <property type="entry name" value="BH3618-like"/>
    <property type="match status" value="1"/>
</dbReference>
<evidence type="ECO:0000256" key="3">
    <source>
        <dbReference type="ARBA" id="ARBA00022845"/>
    </source>
</evidence>
<reference evidence="4" key="1">
    <citation type="submission" date="2019-08" db="EMBL/GenBank/DDBJ databases">
        <authorList>
            <person name="Kucharzyk K."/>
            <person name="Murdoch R.W."/>
            <person name="Higgins S."/>
            <person name="Loffler F."/>
        </authorList>
    </citation>
    <scope>NUCLEOTIDE SEQUENCE</scope>
</reference>
<keyword evidence="3" id="KW-0810">Translation regulation</keyword>
<sequence length="153" mass="17163">MQIQSTRFGELTVAAEDLLQFSNGLPGFPDEQQFALISQDSDNPFAFLQSINNPDLTFILVDPFSFFNDYSVKLADQYVDELEISEENPPVVFTIVSIREALKNATVNLLAPVVINLKTRQAAQIILEKTDYTTRHKLFPNGLPQQLTEKGGK</sequence>
<evidence type="ECO:0000313" key="4">
    <source>
        <dbReference type="EMBL" id="MPL97843.1"/>
    </source>
</evidence>
<dbReference type="InterPro" id="IPR003775">
    <property type="entry name" value="Flagellar_assembly_factor_FliW"/>
</dbReference>
<name>A0A644W600_9ZZZZ</name>
<organism evidence="4">
    <name type="scientific">bioreactor metagenome</name>
    <dbReference type="NCBI Taxonomy" id="1076179"/>
    <lineage>
        <taxon>unclassified sequences</taxon>
        <taxon>metagenomes</taxon>
        <taxon>ecological metagenomes</taxon>
    </lineage>
</organism>
<dbReference type="NCBIfam" id="NF009793">
    <property type="entry name" value="PRK13285.1-1"/>
    <property type="match status" value="1"/>
</dbReference>
<comment type="caution">
    <text evidence="4">The sequence shown here is derived from an EMBL/GenBank/DDBJ whole genome shotgun (WGS) entry which is preliminary data.</text>
</comment>
<evidence type="ECO:0000256" key="1">
    <source>
        <dbReference type="ARBA" id="ARBA00022490"/>
    </source>
</evidence>
<evidence type="ECO:0000256" key="2">
    <source>
        <dbReference type="ARBA" id="ARBA00022795"/>
    </source>
</evidence>
<keyword evidence="2" id="KW-1005">Bacterial flagellum biogenesis</keyword>
<dbReference type="PANTHER" id="PTHR39190:SF1">
    <property type="entry name" value="FLAGELLAR ASSEMBLY FACTOR FLIW"/>
    <property type="match status" value="1"/>
</dbReference>
<keyword evidence="1" id="KW-0963">Cytoplasm</keyword>
<dbReference type="PANTHER" id="PTHR39190">
    <property type="entry name" value="FLAGELLAR ASSEMBLY FACTOR FLIW"/>
    <property type="match status" value="1"/>
</dbReference>
<protein>
    <submittedName>
        <fullName evidence="4">Flagellar assembly factor FliW</fullName>
    </submittedName>
</protein>
<dbReference type="AlphaFoldDB" id="A0A644W600"/>
<dbReference type="GO" id="GO:0006417">
    <property type="term" value="P:regulation of translation"/>
    <property type="evidence" value="ECO:0007669"/>
    <property type="project" value="UniProtKB-KW"/>
</dbReference>
<dbReference type="HAMAP" id="MF_01185">
    <property type="entry name" value="FliW"/>
    <property type="match status" value="1"/>
</dbReference>
<dbReference type="InterPro" id="IPR024046">
    <property type="entry name" value="Flagellar_assmbl_FliW_dom_sf"/>
</dbReference>
<gene>
    <name evidence="4" type="primary">fliW_4</name>
    <name evidence="4" type="ORF">SDC9_44038</name>
</gene>
<accession>A0A644W600</accession>